<evidence type="ECO:0000256" key="1">
    <source>
        <dbReference type="SAM" id="MobiDB-lite"/>
    </source>
</evidence>
<dbReference type="EMBL" id="JAPEUY010000018">
    <property type="protein sequence ID" value="KAJ4364170.1"/>
    <property type="molecule type" value="Genomic_DNA"/>
</dbReference>
<keyword evidence="3" id="KW-1185">Reference proteome</keyword>
<dbReference type="Proteomes" id="UP001140560">
    <property type="component" value="Unassembled WGS sequence"/>
</dbReference>
<feature type="compositionally biased region" description="Low complexity" evidence="1">
    <location>
        <begin position="31"/>
        <end position="42"/>
    </location>
</feature>
<proteinExistence type="predicted"/>
<organism evidence="2 3">
    <name type="scientific">Neocucurbitaria cava</name>
    <dbReference type="NCBI Taxonomy" id="798079"/>
    <lineage>
        <taxon>Eukaryota</taxon>
        <taxon>Fungi</taxon>
        <taxon>Dikarya</taxon>
        <taxon>Ascomycota</taxon>
        <taxon>Pezizomycotina</taxon>
        <taxon>Dothideomycetes</taxon>
        <taxon>Pleosporomycetidae</taxon>
        <taxon>Pleosporales</taxon>
        <taxon>Pleosporineae</taxon>
        <taxon>Cucurbitariaceae</taxon>
        <taxon>Neocucurbitaria</taxon>
    </lineage>
</organism>
<feature type="compositionally biased region" description="Basic and acidic residues" evidence="1">
    <location>
        <begin position="19"/>
        <end position="30"/>
    </location>
</feature>
<dbReference type="OrthoDB" id="3800736at2759"/>
<dbReference type="AlphaFoldDB" id="A0A9W8Y0L4"/>
<accession>A0A9W8Y0L4</accession>
<evidence type="ECO:0000313" key="2">
    <source>
        <dbReference type="EMBL" id="KAJ4364170.1"/>
    </source>
</evidence>
<sequence length="353" mass="39050">MASERPQTMRPRKTISLREYTELQKARDIRPVPASGPASSAAKMVRADDDGDEAMEDLEQQPTTVLKQTASNAEDVVEKPETLNISDSTNGTNMTQTYLAGATQDHESAGGFAEQRSITRNSTPIARRGQGSIPAVPTVVHQAVPMPSAGSQRPGPQLGRWDQMLSHAMHHIDLPRWKPQNSGSLPITDDQHLYWTQEIARELRNVTFARDRVQCPSSFAKFAPGGIYDSLDIKITAVSLVQQTKRLYTHGSTSLFFKDPANLPQGIDANMTFESRVRAFLMLVRDFKKAADYVMCGEFHEEFLSKPTTAWHGLNDALRLWQEAVIKPTGTICIDPITNNNVGSSEYGLPGRS</sequence>
<comment type="caution">
    <text evidence="2">The sequence shown here is derived from an EMBL/GenBank/DDBJ whole genome shotgun (WGS) entry which is preliminary data.</text>
</comment>
<name>A0A9W8Y0L4_9PLEO</name>
<reference evidence="2" key="1">
    <citation type="submission" date="2022-10" db="EMBL/GenBank/DDBJ databases">
        <title>Tapping the CABI collections for fungal endophytes: first genome assemblies for Collariella, Neodidymelliopsis, Ascochyta clinopodiicola, Didymella pomorum, Didymosphaeria variabile, Neocosmospora piperis and Neocucurbitaria cava.</title>
        <authorList>
            <person name="Hill R."/>
        </authorList>
    </citation>
    <scope>NUCLEOTIDE SEQUENCE</scope>
    <source>
        <strain evidence="2">IMI 356814</strain>
    </source>
</reference>
<evidence type="ECO:0000313" key="3">
    <source>
        <dbReference type="Proteomes" id="UP001140560"/>
    </source>
</evidence>
<gene>
    <name evidence="2" type="ORF">N0V83_009626</name>
</gene>
<protein>
    <submittedName>
        <fullName evidence="2">Uncharacterized protein</fullName>
    </submittedName>
</protein>
<feature type="region of interest" description="Disordered" evidence="1">
    <location>
        <begin position="1"/>
        <end position="50"/>
    </location>
</feature>